<gene>
    <name evidence="1" type="ORF">J4P90_19805</name>
</gene>
<reference evidence="1 2" key="1">
    <citation type="submission" date="2021-03" db="EMBL/GenBank/DDBJ databases">
        <title>Identification of novel Bacillus strains.</title>
        <authorList>
            <person name="Xiao Z."/>
            <person name="Li Y."/>
            <person name="Shen J."/>
        </authorList>
    </citation>
    <scope>NUCLEOTIDE SEQUENCE [LARGE SCALE GENOMIC DNA]</scope>
    <source>
        <strain evidence="1 2">SY8</strain>
    </source>
</reference>
<protein>
    <submittedName>
        <fullName evidence="1">Uncharacterized protein</fullName>
    </submittedName>
</protein>
<keyword evidence="2" id="KW-1185">Reference proteome</keyword>
<evidence type="ECO:0000313" key="1">
    <source>
        <dbReference type="EMBL" id="MBO1627435.1"/>
    </source>
</evidence>
<organism evidence="1 2">
    <name type="scientific">Bacillus arachidis</name>
    <dbReference type="NCBI Taxonomy" id="2819290"/>
    <lineage>
        <taxon>Bacteria</taxon>
        <taxon>Bacillati</taxon>
        <taxon>Bacillota</taxon>
        <taxon>Bacilli</taxon>
        <taxon>Bacillales</taxon>
        <taxon>Bacillaceae</taxon>
        <taxon>Bacillus</taxon>
    </lineage>
</organism>
<dbReference type="Proteomes" id="UP000677611">
    <property type="component" value="Unassembled WGS sequence"/>
</dbReference>
<comment type="caution">
    <text evidence="1">The sequence shown here is derived from an EMBL/GenBank/DDBJ whole genome shotgun (WGS) entry which is preliminary data.</text>
</comment>
<sequence>MKLAGLKVEKYGNDKMYQPGGKMAEGADDVTATFKGVEVAGNGALATKQGKGY</sequence>
<proteinExistence type="predicted"/>
<name>A0ABS3P3R8_9BACI</name>
<evidence type="ECO:0000313" key="2">
    <source>
        <dbReference type="Proteomes" id="UP000677611"/>
    </source>
</evidence>
<accession>A0ABS3P3R8</accession>
<dbReference type="EMBL" id="JAGDQJ010000024">
    <property type="protein sequence ID" value="MBO1627435.1"/>
    <property type="molecule type" value="Genomic_DNA"/>
</dbReference>